<accession>A0A660DZR3</accession>
<keyword evidence="2" id="KW-0378">Hydrolase</keyword>
<dbReference type="AlphaFoldDB" id="A0A660DZR3"/>
<dbReference type="PANTHER" id="PTHR41286:SF1">
    <property type="entry name" value="HNH NUCLEASE YAJD-RELATED"/>
    <property type="match status" value="1"/>
</dbReference>
<feature type="domain" description="HNH nuclease" evidence="5">
    <location>
        <begin position="77"/>
        <end position="133"/>
    </location>
</feature>
<dbReference type="GO" id="GO:0005829">
    <property type="term" value="C:cytosol"/>
    <property type="evidence" value="ECO:0007669"/>
    <property type="project" value="TreeGrafter"/>
</dbReference>
<dbReference type="InterPro" id="IPR002711">
    <property type="entry name" value="HNH"/>
</dbReference>
<reference evidence="6 7" key="1">
    <citation type="submission" date="2018-11" db="EMBL/GenBank/DDBJ databases">
        <authorList>
            <person name="Wuyts S."/>
        </authorList>
    </citation>
    <scope>NUCLEOTIDE SEQUENCE [LARGE SCALE GENOMIC DNA]</scope>
    <source>
        <strain evidence="6">Lactobacillus mudanjiangensis AMBF249</strain>
    </source>
</reference>
<dbReference type="GO" id="GO:0016787">
    <property type="term" value="F:hydrolase activity"/>
    <property type="evidence" value="ECO:0007669"/>
    <property type="project" value="UniProtKB-KW"/>
</dbReference>
<gene>
    <name evidence="6" type="ORF">MUDAN_MDHGFNIF_03299</name>
</gene>
<evidence type="ECO:0000259" key="5">
    <source>
        <dbReference type="SMART" id="SM00507"/>
    </source>
</evidence>
<protein>
    <recommendedName>
        <fullName evidence="4">Putative HNH nuclease YajD</fullName>
    </recommendedName>
</protein>
<evidence type="ECO:0000313" key="7">
    <source>
        <dbReference type="Proteomes" id="UP000289996"/>
    </source>
</evidence>
<dbReference type="Gene3D" id="1.10.30.50">
    <property type="match status" value="1"/>
</dbReference>
<dbReference type="GO" id="GO:0008270">
    <property type="term" value="F:zinc ion binding"/>
    <property type="evidence" value="ECO:0007669"/>
    <property type="project" value="InterPro"/>
</dbReference>
<evidence type="ECO:0000256" key="3">
    <source>
        <dbReference type="ARBA" id="ARBA00038412"/>
    </source>
</evidence>
<dbReference type="GO" id="GO:0003676">
    <property type="term" value="F:nucleic acid binding"/>
    <property type="evidence" value="ECO:0007669"/>
    <property type="project" value="InterPro"/>
</dbReference>
<evidence type="ECO:0000256" key="4">
    <source>
        <dbReference type="ARBA" id="ARBA00040194"/>
    </source>
</evidence>
<sequence length="173" mass="20629">MPRTRRCRYPNCHAMVVFPDHYCQQHYEHEAEYLASRQRWARSNGKQYTHKYNTVTRYRNEDKRQQYNFYRTRQWSHLRQQVLERDHYLCAYCKVQGVITPAKTVDHIVPIEFDETLKANVDNLAIVCGKCHRAKTEWEQSYYGTGQENELQSVTPINDVSAIVVLMSKNKPI</sequence>
<organism evidence="6 7">
    <name type="scientific">Lactiplantibacillus mudanjiangensis</name>
    <dbReference type="NCBI Taxonomy" id="1296538"/>
    <lineage>
        <taxon>Bacteria</taxon>
        <taxon>Bacillati</taxon>
        <taxon>Bacillota</taxon>
        <taxon>Bacilli</taxon>
        <taxon>Lactobacillales</taxon>
        <taxon>Lactobacillaceae</taxon>
        <taxon>Lactiplantibacillus</taxon>
    </lineage>
</organism>
<evidence type="ECO:0000313" key="6">
    <source>
        <dbReference type="EMBL" id="VDG28898.1"/>
    </source>
</evidence>
<dbReference type="CDD" id="cd00085">
    <property type="entry name" value="HNHc"/>
    <property type="match status" value="1"/>
</dbReference>
<dbReference type="PANTHER" id="PTHR41286">
    <property type="entry name" value="HNH NUCLEASE YAJD-RELATED"/>
    <property type="match status" value="1"/>
</dbReference>
<keyword evidence="7" id="KW-1185">Reference proteome</keyword>
<dbReference type="InterPro" id="IPR003615">
    <property type="entry name" value="HNH_nuc"/>
</dbReference>
<proteinExistence type="inferred from homology"/>
<dbReference type="Proteomes" id="UP000289996">
    <property type="component" value="Unassembled WGS sequence"/>
</dbReference>
<dbReference type="SMART" id="SM00507">
    <property type="entry name" value="HNHc"/>
    <property type="match status" value="1"/>
</dbReference>
<name>A0A660DZR3_9LACO</name>
<dbReference type="GO" id="GO:0004519">
    <property type="term" value="F:endonuclease activity"/>
    <property type="evidence" value="ECO:0007669"/>
    <property type="project" value="UniProtKB-KW"/>
</dbReference>
<evidence type="ECO:0000256" key="2">
    <source>
        <dbReference type="ARBA" id="ARBA00022801"/>
    </source>
</evidence>
<keyword evidence="6" id="KW-0255">Endonuclease</keyword>
<comment type="similarity">
    <text evidence="3">Belongs to the HNH nuclease family.</text>
</comment>
<dbReference type="Pfam" id="PF01844">
    <property type="entry name" value="HNH"/>
    <property type="match status" value="1"/>
</dbReference>
<dbReference type="EMBL" id="UYIG01000126">
    <property type="protein sequence ID" value="VDG28898.1"/>
    <property type="molecule type" value="Genomic_DNA"/>
</dbReference>
<keyword evidence="1" id="KW-0540">Nuclease</keyword>
<evidence type="ECO:0000256" key="1">
    <source>
        <dbReference type="ARBA" id="ARBA00022722"/>
    </source>
</evidence>